<feature type="compositionally biased region" description="Low complexity" evidence="2">
    <location>
        <begin position="1923"/>
        <end position="1950"/>
    </location>
</feature>
<feature type="compositionally biased region" description="Basic and acidic residues" evidence="2">
    <location>
        <begin position="1866"/>
        <end position="1879"/>
    </location>
</feature>
<proteinExistence type="predicted"/>
<feature type="compositionally biased region" description="Low complexity" evidence="2">
    <location>
        <begin position="1371"/>
        <end position="1386"/>
    </location>
</feature>
<protein>
    <submittedName>
        <fullName evidence="3">Uncharacterized protein</fullName>
    </submittedName>
</protein>
<dbReference type="GO" id="GO:0017056">
    <property type="term" value="F:structural constituent of nuclear pore"/>
    <property type="evidence" value="ECO:0000318"/>
    <property type="project" value="GO_Central"/>
</dbReference>
<feature type="coiled-coil region" evidence="1">
    <location>
        <begin position="524"/>
        <end position="591"/>
    </location>
</feature>
<evidence type="ECO:0000313" key="4">
    <source>
        <dbReference type="Proteomes" id="UP000005239"/>
    </source>
</evidence>
<feature type="compositionally biased region" description="Acidic residues" evidence="2">
    <location>
        <begin position="1788"/>
        <end position="1831"/>
    </location>
</feature>
<reference evidence="3" key="2">
    <citation type="submission" date="2022-06" db="UniProtKB">
        <authorList>
            <consortium name="EnsemblMetazoa"/>
        </authorList>
    </citation>
    <scope>IDENTIFICATION</scope>
    <source>
        <strain evidence="3">PS312</strain>
    </source>
</reference>
<feature type="coiled-coil region" evidence="1">
    <location>
        <begin position="791"/>
        <end position="857"/>
    </location>
</feature>
<feature type="region of interest" description="Disordered" evidence="2">
    <location>
        <begin position="1370"/>
        <end position="1401"/>
    </location>
</feature>
<dbReference type="SUPFAM" id="SSF90257">
    <property type="entry name" value="Myosin rod fragments"/>
    <property type="match status" value="1"/>
</dbReference>
<feature type="region of interest" description="Disordered" evidence="2">
    <location>
        <begin position="1514"/>
        <end position="1988"/>
    </location>
</feature>
<feature type="compositionally biased region" description="Acidic residues" evidence="2">
    <location>
        <begin position="1739"/>
        <end position="1778"/>
    </location>
</feature>
<feature type="compositionally biased region" description="Low complexity" evidence="2">
    <location>
        <begin position="1536"/>
        <end position="1556"/>
    </location>
</feature>
<feature type="compositionally biased region" description="Gly residues" evidence="2">
    <location>
        <begin position="1968"/>
        <end position="1978"/>
    </location>
</feature>
<accession>A0A8R1YUQ6</accession>
<feature type="compositionally biased region" description="Polar residues" evidence="2">
    <location>
        <begin position="1387"/>
        <end position="1400"/>
    </location>
</feature>
<dbReference type="GO" id="GO:0005643">
    <property type="term" value="C:nuclear pore"/>
    <property type="evidence" value="ECO:0000318"/>
    <property type="project" value="GO_Central"/>
</dbReference>
<feature type="coiled-coil region" evidence="1">
    <location>
        <begin position="266"/>
        <end position="360"/>
    </location>
</feature>
<dbReference type="Gene3D" id="1.10.287.1490">
    <property type="match status" value="1"/>
</dbReference>
<feature type="coiled-coil region" evidence="1">
    <location>
        <begin position="27"/>
        <end position="61"/>
    </location>
</feature>
<evidence type="ECO:0000313" key="3">
    <source>
        <dbReference type="EnsemblMetazoa" id="PPA34100.1"/>
    </source>
</evidence>
<dbReference type="Proteomes" id="UP000005239">
    <property type="component" value="Unassembled WGS sequence"/>
</dbReference>
<dbReference type="PANTHER" id="PTHR18898:SF2">
    <property type="entry name" value="NUCLEOPROTEIN TPR"/>
    <property type="match status" value="1"/>
</dbReference>
<keyword evidence="1" id="KW-0175">Coiled coil</keyword>
<gene>
    <name evidence="3" type="primary">WBGene00272469</name>
</gene>
<feature type="compositionally biased region" description="Acidic residues" evidence="2">
    <location>
        <begin position="1839"/>
        <end position="1865"/>
    </location>
</feature>
<dbReference type="GO" id="GO:1901673">
    <property type="term" value="P:regulation of mitotic spindle assembly"/>
    <property type="evidence" value="ECO:0000318"/>
    <property type="project" value="GO_Central"/>
</dbReference>
<evidence type="ECO:0000256" key="2">
    <source>
        <dbReference type="SAM" id="MobiDB-lite"/>
    </source>
</evidence>
<feature type="compositionally biased region" description="Low complexity" evidence="2">
    <location>
        <begin position="1608"/>
        <end position="1620"/>
    </location>
</feature>
<feature type="coiled-coil region" evidence="1">
    <location>
        <begin position="897"/>
        <end position="938"/>
    </location>
</feature>
<feature type="coiled-coil region" evidence="1">
    <location>
        <begin position="996"/>
        <end position="1253"/>
    </location>
</feature>
<feature type="region of interest" description="Disordered" evidence="2">
    <location>
        <begin position="1"/>
        <end position="26"/>
    </location>
</feature>
<dbReference type="PANTHER" id="PTHR18898">
    <property type="entry name" value="NUCLEOPROTEIN TPR-RELATED"/>
    <property type="match status" value="1"/>
</dbReference>
<dbReference type="EnsemblMetazoa" id="PPA34100.1">
    <property type="protein sequence ID" value="PPA34100.1"/>
    <property type="gene ID" value="WBGene00272469"/>
</dbReference>
<feature type="coiled-coil region" evidence="1">
    <location>
        <begin position="679"/>
        <end position="751"/>
    </location>
</feature>
<dbReference type="GO" id="GO:0006406">
    <property type="term" value="P:mRNA export from nucleus"/>
    <property type="evidence" value="ECO:0000318"/>
    <property type="project" value="GO_Central"/>
</dbReference>
<feature type="compositionally biased region" description="Basic and acidic residues" evidence="2">
    <location>
        <begin position="1651"/>
        <end position="1669"/>
    </location>
</feature>
<keyword evidence="4" id="KW-1185">Reference proteome</keyword>
<feature type="coiled-coil region" evidence="1">
    <location>
        <begin position="111"/>
        <end position="176"/>
    </location>
</feature>
<reference evidence="4" key="1">
    <citation type="journal article" date="2008" name="Nat. Genet.">
        <title>The Pristionchus pacificus genome provides a unique perspective on nematode lifestyle and parasitism.</title>
        <authorList>
            <person name="Dieterich C."/>
            <person name="Clifton S.W."/>
            <person name="Schuster L.N."/>
            <person name="Chinwalla A."/>
            <person name="Delehaunty K."/>
            <person name="Dinkelacker I."/>
            <person name="Fulton L."/>
            <person name="Fulton R."/>
            <person name="Godfrey J."/>
            <person name="Minx P."/>
            <person name="Mitreva M."/>
            <person name="Roeseler W."/>
            <person name="Tian H."/>
            <person name="Witte H."/>
            <person name="Yang S.P."/>
            <person name="Wilson R.K."/>
            <person name="Sommer R.J."/>
        </authorList>
    </citation>
    <scope>NUCLEOTIDE SEQUENCE [LARGE SCALE GENOMIC DNA]</scope>
    <source>
        <strain evidence="4">PS312</strain>
    </source>
</reference>
<feature type="compositionally biased region" description="Acidic residues" evidence="2">
    <location>
        <begin position="1690"/>
        <end position="1723"/>
    </location>
</feature>
<feature type="coiled-coil region" evidence="1">
    <location>
        <begin position="1286"/>
        <end position="1368"/>
    </location>
</feature>
<organism evidence="3 4">
    <name type="scientific">Pristionchus pacificus</name>
    <name type="common">Parasitic nematode worm</name>
    <dbReference type="NCBI Taxonomy" id="54126"/>
    <lineage>
        <taxon>Eukaryota</taxon>
        <taxon>Metazoa</taxon>
        <taxon>Ecdysozoa</taxon>
        <taxon>Nematoda</taxon>
        <taxon>Chromadorea</taxon>
        <taxon>Rhabditida</taxon>
        <taxon>Rhabditina</taxon>
        <taxon>Diplogasteromorpha</taxon>
        <taxon>Diplogasteroidea</taxon>
        <taxon>Neodiplogasteridae</taxon>
        <taxon>Pristionchus</taxon>
    </lineage>
</organism>
<feature type="coiled-coil region" evidence="1">
    <location>
        <begin position="1404"/>
        <end position="1466"/>
    </location>
</feature>
<sequence>MEEDPTSISDVGESGDANAQHLLGAPASFQSDSLELLKKEKAELEREVFNIKAQLEDMTDKFLAVTRSNFETKQEHEGISRQFEERLRLFRDLQVANETLLVQKGAVDSECVSLKRDRDEKEIMLKRVNKEKQLIAVEVQSLKEQLKDLNGQRKELEMQRRLMEKAQNDARMESQRSIDEKAVYEESKRWFMNELTDRDTKIASLRLEHSGKEVSWQNERIRLVNEKTAAMNEVEDIKVDLALKQRLLDESNEKMKGISDSHDAQLATLKDEITSRECLIRTLKEQINRADEASNEIKSLYDNTSALLQSANEEIERAKMETAAQIEEATRIIELRDGEISELKDEIEKANDLIKNKHNLTLSDEAIEELSPAAAVASRMIKSGGSLTAIYREHAKLAAQLEEERAKSRLTEESFQEVIGQLTERAPQLIQQKELLEKYMDESYRLENQLKDADEQRIRLMEERDWASRELAFTKGELEKCQRDSDLLSEKVSRLVFVLEKERAKAKAGGRITPGADDENDEEEDRMFRDIKSLTRRNQELESELSEEKARAHQLARAEVEAATERLTRDRSEMQRELEVQRSQCMKMENALAGKQQALQSYKNIVEGGGIGGESVIAKRELEHKTAELNDANMKISRLEEWRLSEKEEKEKMVMMYEDRVKQHMAIVSEVKKTNGKMESELELQKQTAAKTYQELEKQMRKLERAMENEQKAKENVLLSEQKISGLHQKLMEMQGDISALRVERRSLDEQLKMSQSNEMRLKAELEARMQNSYHNEMMMTMMADMQAKMNAGENNKTEVMEMRVENLENERDQLKTSNAALAERNERLERERGAEVAKLSGEKAAIEAQLHTERNERIASESETNELRAKLVATQKHFTVVDDSIGTNPERLAKECQKLRNDNKFLEGQLDELKKRAEVADANAKRAEDELTKLTALSSTVESTLIDTTKAGSLEQERLKGLLEAEEMKANNLWNEVNRLRESTTALENSSHEAKVASENTILELQQKISVLEMQMRDEMAKGEGFDERMKGINDEKERVLGQLNEMNEVLMGVKGELEEMKIEKEAATERVGLLEAEMASLEERTQEESNRWMDEKMRIEGEYKRLEMESERQRVRYDEEVKRKEEQINQMMSMAREVDASSMEGDGMNQMSAVNRYLREEKQNAVERMMRAEVEFKRMKVQHDELDVERMKLDRRVKDLQAKSESDAKSLADMADLRMKLEISMKAEKELVGVKEEKEKLTKLINELQTKYTMIMNDKTKLVTDVKSLKENIGTLTSEKARENAAFRKNMQDKDNEMARLKSELAKKTSEPPAPVGGPRMMAQVNQLKAQLETAHKELADSKKELEAANARCTSLRSLAVKYKKELETASSSGGTTSEGAESSQSVTTEGMLNTPPSSVAFKRLQEEKDELNEKLKRMKTERDAIEGERDEIRFRQSSMNSMFEKAQKQKDTLAIENAELKRRLTELGVNVEPCAPVSAVVSPTKSVTSPSKTVVSISSANFTQSTHVISIQPSTPSVPPTIAVPSPQKTVTADAPSAPSAPSDEIASISAPSDPIPPPSTLSTSSTNIFGSAAIDWPDKMSRVNAPSTSGSLGGHPPLFGRSAPPSSIPSISRNIPDVTTSTPLPDIPSFSMESKGEDDQPISSSGDTRKRGATDDKMEMKRARVDEEEEEGDNDVITSSHRGNELEDVMVEDDTRDGEGEVEEEERKEETADGEEEEAVGVPLEEGEETRGYAMDDDDEGDGDIEADDDDDIQVINMDGDEEDDSQRDDEMDDVMGMRRGIDEDVDDEEDEDEGDDEEDEDEEEEEDNAAIELSDDDDEEDDEGNEEMDRGSESDGEVEGNGDNDDDDTTLNDGEEEGDKEIEKEEGERDEGREAVASMDEADEEGSGMNPSMKSESNEGEKKKRSPIVWKGEEQEECSSSNESGRPSTSSVMRGRGRGISSGRSRPIRQPDLATNLMRMNRGRGGTSGGGGQRGKRGGSSTM</sequence>
<evidence type="ECO:0000256" key="1">
    <source>
        <dbReference type="SAM" id="Coils"/>
    </source>
</evidence>
<feature type="coiled-coil region" evidence="1">
    <location>
        <begin position="436"/>
        <end position="463"/>
    </location>
</feature>
<name>A0A8R1YUQ6_PRIPA</name>